<dbReference type="GO" id="GO:0008168">
    <property type="term" value="F:methyltransferase activity"/>
    <property type="evidence" value="ECO:0007669"/>
    <property type="project" value="UniProtKB-KW"/>
</dbReference>
<proteinExistence type="predicted"/>
<keyword evidence="1" id="KW-0489">Methyltransferase</keyword>
<organism evidence="1 2">
    <name type="scientific">Thalassotalea litorea</name>
    <dbReference type="NCBI Taxonomy" id="2020715"/>
    <lineage>
        <taxon>Bacteria</taxon>
        <taxon>Pseudomonadati</taxon>
        <taxon>Pseudomonadota</taxon>
        <taxon>Gammaproteobacteria</taxon>
        <taxon>Alteromonadales</taxon>
        <taxon>Colwelliaceae</taxon>
        <taxon>Thalassotalea</taxon>
    </lineage>
</organism>
<sequence>MTKTSVPHPASFRDPAGYVFIKNNQVYRKINTVGKAEFDSFYQSKFYKELTSRGWLIPHLDVSDEFELTEEQAVIKPQPIPYISYPYEWCFSQLKDAALLTLDIQLLALEHGFTLKDASAFNIQFINSRPVFIDTLSFTRYDEGPWVAYRQFCQHFLAPLLLTQQVDYRFSLFSRNFIDGLPLDFVSKLLPKKSWVNFGILSHLHLHAKSQRHFSDVRKLNGASSRLKSANLNAEKLTALISNLRNTVNRLFMNETETEWGDYYQVNDYSSSQSLEKKAIVEAFLNETHTPLSLIADLGSNSGEFTQLCGLHCQQVVAFDVDFRAIEALYQRCVAKPELNILPLLFDLTNPSPGIGWHNRERESFMHRAKFDLVMVLAVIHHMVIGNNVPLDVFISSLATMTKRYLIIEFVDKKDSQVQRMLSTRKDIFIDYNISTFEKAIHNHFDVVKSAKIEGSHRNIYLLKKHHA</sequence>
<accession>A0A5R9ID16</accession>
<reference evidence="1 2" key="1">
    <citation type="submission" date="2019-05" db="EMBL/GenBank/DDBJ databases">
        <title>Genome sequences of Thalassotalea litorea 1K03283.</title>
        <authorList>
            <person name="Zhang D."/>
        </authorList>
    </citation>
    <scope>NUCLEOTIDE SEQUENCE [LARGE SCALE GENOMIC DNA]</scope>
    <source>
        <strain evidence="1 2">MCCC 1K03283</strain>
    </source>
</reference>
<dbReference type="SUPFAM" id="SSF53335">
    <property type="entry name" value="S-adenosyl-L-methionine-dependent methyltransferases"/>
    <property type="match status" value="1"/>
</dbReference>
<dbReference type="InterPro" id="IPR029063">
    <property type="entry name" value="SAM-dependent_MTases_sf"/>
</dbReference>
<protein>
    <submittedName>
        <fullName evidence="1">Class I SAM-dependent methyltransferase</fullName>
    </submittedName>
</protein>
<keyword evidence="1" id="KW-0808">Transferase</keyword>
<dbReference type="AlphaFoldDB" id="A0A5R9ID16"/>
<comment type="caution">
    <text evidence="1">The sequence shown here is derived from an EMBL/GenBank/DDBJ whole genome shotgun (WGS) entry which is preliminary data.</text>
</comment>
<keyword evidence="2" id="KW-1185">Reference proteome</keyword>
<dbReference type="Proteomes" id="UP000307790">
    <property type="component" value="Unassembled WGS sequence"/>
</dbReference>
<name>A0A5R9ID16_9GAMM</name>
<dbReference type="CDD" id="cd02440">
    <property type="entry name" value="AdoMet_MTases"/>
    <property type="match status" value="1"/>
</dbReference>
<dbReference type="EMBL" id="VCBC01000016">
    <property type="protein sequence ID" value="TLU61486.1"/>
    <property type="molecule type" value="Genomic_DNA"/>
</dbReference>
<evidence type="ECO:0000313" key="1">
    <source>
        <dbReference type="EMBL" id="TLU61486.1"/>
    </source>
</evidence>
<dbReference type="Gene3D" id="3.40.50.150">
    <property type="entry name" value="Vaccinia Virus protein VP39"/>
    <property type="match status" value="1"/>
</dbReference>
<gene>
    <name evidence="1" type="ORF">FE810_14715</name>
</gene>
<evidence type="ECO:0000313" key="2">
    <source>
        <dbReference type="Proteomes" id="UP000307790"/>
    </source>
</evidence>
<dbReference type="RefSeq" id="WP_138321006.1">
    <property type="nucleotide sequence ID" value="NZ_VCBC01000016.1"/>
</dbReference>
<dbReference type="OrthoDB" id="9765084at2"/>
<dbReference type="GO" id="GO:0032259">
    <property type="term" value="P:methylation"/>
    <property type="evidence" value="ECO:0007669"/>
    <property type="project" value="UniProtKB-KW"/>
</dbReference>